<dbReference type="Proteomes" id="UP000237347">
    <property type="component" value="Unassembled WGS sequence"/>
</dbReference>
<dbReference type="SUPFAM" id="SSF101941">
    <property type="entry name" value="NAC domain"/>
    <property type="match status" value="7"/>
</dbReference>
<evidence type="ECO:0000313" key="7">
    <source>
        <dbReference type="EMBL" id="KAK7830707.1"/>
    </source>
</evidence>
<keyword evidence="8" id="KW-1185">Reference proteome</keyword>
<evidence type="ECO:0000256" key="4">
    <source>
        <dbReference type="ARBA" id="ARBA00023242"/>
    </source>
</evidence>
<dbReference type="GO" id="GO:0006355">
    <property type="term" value="P:regulation of DNA-templated transcription"/>
    <property type="evidence" value="ECO:0007669"/>
    <property type="project" value="InterPro"/>
</dbReference>
<feature type="domain" description="NAC" evidence="6">
    <location>
        <begin position="365"/>
        <end position="509"/>
    </location>
</feature>
<proteinExistence type="predicted"/>
<reference evidence="7 8" key="1">
    <citation type="journal article" date="2018" name="Sci. Data">
        <title>The draft genome sequence of cork oak.</title>
        <authorList>
            <person name="Ramos A.M."/>
            <person name="Usie A."/>
            <person name="Barbosa P."/>
            <person name="Barros P.M."/>
            <person name="Capote T."/>
            <person name="Chaves I."/>
            <person name="Simoes F."/>
            <person name="Abreu I."/>
            <person name="Carrasquinho I."/>
            <person name="Faro C."/>
            <person name="Guimaraes J.B."/>
            <person name="Mendonca D."/>
            <person name="Nobrega F."/>
            <person name="Rodrigues L."/>
            <person name="Saibo N.J.M."/>
            <person name="Varela M.C."/>
            <person name="Egas C."/>
            <person name="Matos J."/>
            <person name="Miguel C.M."/>
            <person name="Oliveira M.M."/>
            <person name="Ricardo C.P."/>
            <person name="Goncalves S."/>
        </authorList>
    </citation>
    <scope>NUCLEOTIDE SEQUENCE [LARGE SCALE GENOMIC DNA]</scope>
    <source>
        <strain evidence="8">cv. HL8</strain>
    </source>
</reference>
<evidence type="ECO:0000259" key="6">
    <source>
        <dbReference type="PROSITE" id="PS51005"/>
    </source>
</evidence>
<evidence type="ECO:0000256" key="3">
    <source>
        <dbReference type="ARBA" id="ARBA00023163"/>
    </source>
</evidence>
<dbReference type="InterPro" id="IPR003441">
    <property type="entry name" value="NAC-dom"/>
</dbReference>
<accession>A0AAW0JVB7</accession>
<keyword evidence="2" id="KW-0238">DNA-binding</keyword>
<dbReference type="PANTHER" id="PTHR31719:SF94">
    <property type="entry name" value="PROTEIN ATAF2"/>
    <property type="match status" value="1"/>
</dbReference>
<dbReference type="EMBL" id="PKMF04000457">
    <property type="protein sequence ID" value="KAK7830707.1"/>
    <property type="molecule type" value="Genomic_DNA"/>
</dbReference>
<keyword evidence="1" id="KW-0805">Transcription regulation</keyword>
<dbReference type="GO" id="GO:0003677">
    <property type="term" value="F:DNA binding"/>
    <property type="evidence" value="ECO:0007669"/>
    <property type="project" value="UniProtKB-KW"/>
</dbReference>
<feature type="region of interest" description="Disordered" evidence="5">
    <location>
        <begin position="57"/>
        <end position="106"/>
    </location>
</feature>
<keyword evidence="3" id="KW-0804">Transcription</keyword>
<feature type="domain" description="NAC" evidence="6">
    <location>
        <begin position="933"/>
        <end position="1077"/>
    </location>
</feature>
<feature type="domain" description="NAC" evidence="6">
    <location>
        <begin position="777"/>
        <end position="930"/>
    </location>
</feature>
<organism evidence="7 8">
    <name type="scientific">Quercus suber</name>
    <name type="common">Cork oak</name>
    <dbReference type="NCBI Taxonomy" id="58331"/>
    <lineage>
        <taxon>Eukaryota</taxon>
        <taxon>Viridiplantae</taxon>
        <taxon>Streptophyta</taxon>
        <taxon>Embryophyta</taxon>
        <taxon>Tracheophyta</taxon>
        <taxon>Spermatophyta</taxon>
        <taxon>Magnoliopsida</taxon>
        <taxon>eudicotyledons</taxon>
        <taxon>Gunneridae</taxon>
        <taxon>Pentapetalae</taxon>
        <taxon>rosids</taxon>
        <taxon>fabids</taxon>
        <taxon>Fagales</taxon>
        <taxon>Fagaceae</taxon>
        <taxon>Quercus</taxon>
    </lineage>
</organism>
<feature type="domain" description="NAC" evidence="6">
    <location>
        <begin position="149"/>
        <end position="303"/>
    </location>
</feature>
<sequence>MESNHNHQQNKADYMMANHNQQNNKPSLMAPGITNQVMISNINPATQSLQALNVPRSNTISTYSSPPSVVIDPPEPDLDDEEEQEEEPNQQSEEVDELGLERIPTNNTNYLSRKRERYTNLSSLFCPQREQAINNLVQLQARRDADRKFPPGIRFRPTDLELILFYLYFKIKDNRVPWWNRIAEVELYNHSPKFLAEQFPQYGNNVWYFFTSRERKYPNGSRPKRTTNSGYWKATGVDKEIRENGILKGLKKTLVFYKGEPQHGDKTKWIMHEYRLVDAPIPTKRSPNDMKLDDCVLCKIYSTNNRKSSEQDEDHPEVVSDINPTTQLPQVPNIEIISPGLSLQGREAIMNDLCKLEEEQLKEQNPPGFRFDPTDRELVKYYLKPRVLNKPLPELSFMEVDLYNQNPDTLAGSYSLKIPLFFLYQNGSRPNRAAGDGYWKASGADVQIKEKGVIIGLKKTLNFMRGKPLKGEKTGWIMHEYKINAPAPTKRSENDMRLDDCVLCRIYNKKDRICNEDEDHSKDAGSISLPEDDRRKLMENFNENHGHDGENVWYFFTQTKRKHTKGKSKYTNQEAFDGYWEVSGAEKKIMKPKTKLQLGIRSNLFSMSMKEKAVDQKSTSNMDKKKWYFFTPRELKYRNGKHPNRAAGDGYWKATGTDTAIKFKELVVGYKKKLVFYRGEAPKGDKTNWIMNEHRINHPPVTKTSETDMRQSKPSYQVPVTTAQVVSSISTSTSTTTQLPQPLYAPTSNVISSSSPVVIDLDPDGKEDNCGISLKNQDPPPGFCPSDLELLTLYLKRKVLNQQLPLNKIVYVELYDHSPEWLTGQHPQSSENEWYFFTSVEGKNLKKSKGICQNQSTNDGFWEAFGGELQIQENGIVVGFKKELHFYKGEPPKGVPTNWVMNEYRLEGLPQTKGSENGMTASLLPSIYPELDLIPGCRFCPSDYILIVHYLINKVLNYPLPYDWVEDAEELYNHNPGLIAEQYGNREEKAWYFFTPRKQKYQNGKRPNRVTGNGYWKATGADKAIKSKEIVIGHKRKLVFYEGKPQSGDKTNWIVDEYTIDHPITENDMRKCLNIPLPWNSMVDVELYNHSPEWLAEEYKKYDEQEELYFFTPRYRKYPNGKRPDRAAGDGYWKATGADKEIESNKGITVGYKKTLVFYRGKAPSGDKTNWIMYEYKIKHPPLTRSSENDMRLDKWVLCKIYEKNGSKSSSKANTRKASSKSSRANDRDEPLTNVDPTPMKRHMNQSFHQNAHVHALANQIQAMASNNGTLHPAHMGARRFPFDQSRAILAGSYGTPPAHMASMLPDQSQAMTRRFSNQSQVMAINHGTAPLSPMANMFPSQSRVMTSNHGTPPPAHMASRFSNHPRAMAFNHGASNFHNHFQPMAANHETPQAFEPFYSRNHSMHSSQSSAIFVKSETSIQKGDELSSCMPSIWHSNFSTTESSGFMPSTSAFSTNERSDQDLDVISICPSNDTNGYLQSIPNALSGHQKDDTSNPGGYYNYQMDDEIPNKH</sequence>
<feature type="domain" description="NAC" evidence="6">
    <location>
        <begin position="1082"/>
        <end position="1204"/>
    </location>
</feature>
<feature type="compositionally biased region" description="Polar residues" evidence="5">
    <location>
        <begin position="57"/>
        <end position="67"/>
    </location>
</feature>
<dbReference type="PROSITE" id="PS51005">
    <property type="entry name" value="NAC"/>
    <property type="match status" value="6"/>
</dbReference>
<name>A0AAW0JVB7_QUESU</name>
<comment type="caution">
    <text evidence="7">The sequence shown here is derived from an EMBL/GenBank/DDBJ whole genome shotgun (WGS) entry which is preliminary data.</text>
</comment>
<dbReference type="PANTHER" id="PTHR31719">
    <property type="entry name" value="NAC TRANSCRIPTION FACTOR 56"/>
    <property type="match status" value="1"/>
</dbReference>
<dbReference type="InterPro" id="IPR036093">
    <property type="entry name" value="NAC_dom_sf"/>
</dbReference>
<feature type="region of interest" description="Disordered" evidence="5">
    <location>
        <begin position="1207"/>
        <end position="1241"/>
    </location>
</feature>
<dbReference type="Gene3D" id="2.170.150.80">
    <property type="entry name" value="NAC domain"/>
    <property type="match status" value="6"/>
</dbReference>
<feature type="region of interest" description="Disordered" evidence="5">
    <location>
        <begin position="1480"/>
        <end position="1513"/>
    </location>
</feature>
<protein>
    <submittedName>
        <fullName evidence="7">Nac transcription factor 32</fullName>
    </submittedName>
</protein>
<gene>
    <name evidence="7" type="primary">NAC032_0</name>
    <name evidence="7" type="ORF">CFP56_027997</name>
</gene>
<feature type="compositionally biased region" description="Acidic residues" evidence="5">
    <location>
        <begin position="74"/>
        <end position="98"/>
    </location>
</feature>
<keyword evidence="4" id="KW-0539">Nucleus</keyword>
<evidence type="ECO:0000256" key="1">
    <source>
        <dbReference type="ARBA" id="ARBA00023015"/>
    </source>
</evidence>
<feature type="domain" description="NAC" evidence="6">
    <location>
        <begin position="563"/>
        <end position="717"/>
    </location>
</feature>
<evidence type="ECO:0000256" key="2">
    <source>
        <dbReference type="ARBA" id="ARBA00023125"/>
    </source>
</evidence>
<evidence type="ECO:0000313" key="8">
    <source>
        <dbReference type="Proteomes" id="UP000237347"/>
    </source>
</evidence>
<evidence type="ECO:0000256" key="5">
    <source>
        <dbReference type="SAM" id="MobiDB-lite"/>
    </source>
</evidence>
<dbReference type="Pfam" id="PF02365">
    <property type="entry name" value="NAM"/>
    <property type="match status" value="6"/>
</dbReference>